<gene>
    <name evidence="1" type="ORF">ACOF00016_LOCUS8596</name>
</gene>
<organism evidence="1">
    <name type="scientific">Amphora coffeiformis</name>
    <dbReference type="NCBI Taxonomy" id="265554"/>
    <lineage>
        <taxon>Eukaryota</taxon>
        <taxon>Sar</taxon>
        <taxon>Stramenopiles</taxon>
        <taxon>Ochrophyta</taxon>
        <taxon>Bacillariophyta</taxon>
        <taxon>Bacillariophyceae</taxon>
        <taxon>Bacillariophycidae</taxon>
        <taxon>Thalassiophysales</taxon>
        <taxon>Catenulaceae</taxon>
        <taxon>Amphora</taxon>
    </lineage>
</organism>
<name>A0A7S3L692_9STRA</name>
<accession>A0A7S3L692</accession>
<dbReference type="EMBL" id="HBIM01010251">
    <property type="protein sequence ID" value="CAE0411218.1"/>
    <property type="molecule type" value="Transcribed_RNA"/>
</dbReference>
<reference evidence="1" key="1">
    <citation type="submission" date="2021-01" db="EMBL/GenBank/DDBJ databases">
        <authorList>
            <person name="Corre E."/>
            <person name="Pelletier E."/>
            <person name="Niang G."/>
            <person name="Scheremetjew M."/>
            <person name="Finn R."/>
            <person name="Kale V."/>
            <person name="Holt S."/>
            <person name="Cochrane G."/>
            <person name="Meng A."/>
            <person name="Brown T."/>
            <person name="Cohen L."/>
        </authorList>
    </citation>
    <scope>NUCLEOTIDE SEQUENCE</scope>
    <source>
        <strain evidence="1">CCMP127</strain>
    </source>
</reference>
<dbReference type="AlphaFoldDB" id="A0A7S3L692"/>
<evidence type="ECO:0000313" key="1">
    <source>
        <dbReference type="EMBL" id="CAE0411218.1"/>
    </source>
</evidence>
<protein>
    <submittedName>
        <fullName evidence="1">Uncharacterized protein</fullName>
    </submittedName>
</protein>
<proteinExistence type="predicted"/>
<sequence>MISSMISANSKAVSLIEHGMHQDAVRVLSSTVKQCALSLFDVRARPLSPAYTPNAGLYVDALVSPSKSSHFASPQEAEMFSHPFVMMVPNDELQDCTSLPSRELLAGCAAVCFYNMGLACHLEWVKRQRNDSRVLSQALCLYGKAYQALQLCHLLPTDSLLLLMMAVCTNSIDLNLELGQLTTVQNLKENLTSVVLHADKQQYSGNACFRYLYQATVLFRSDLVAARAA</sequence>